<reference evidence="3" key="1">
    <citation type="journal article" date="2015" name="Nat. Genet.">
        <title>The genome and transcriptome of the zoonotic hookworm Ancylostoma ceylanicum identify infection-specific gene families.</title>
        <authorList>
            <person name="Schwarz E.M."/>
            <person name="Hu Y."/>
            <person name="Antoshechkin I."/>
            <person name="Miller M.M."/>
            <person name="Sternberg P.W."/>
            <person name="Aroian R.V."/>
        </authorList>
    </citation>
    <scope>NUCLEOTIDE SEQUENCE</scope>
    <source>
        <strain evidence="3">HY135</strain>
    </source>
</reference>
<dbReference type="Proteomes" id="UP000024635">
    <property type="component" value="Unassembled WGS sequence"/>
</dbReference>
<dbReference type="AlphaFoldDB" id="A0A016WIZ1"/>
<evidence type="ECO:0000313" key="3">
    <source>
        <dbReference type="Proteomes" id="UP000024635"/>
    </source>
</evidence>
<name>A0A016WIZ1_9BILA</name>
<dbReference type="EMBL" id="JARK01000240">
    <property type="protein sequence ID" value="EYC39804.1"/>
    <property type="molecule type" value="Genomic_DNA"/>
</dbReference>
<accession>A0A016WIZ1</accession>
<evidence type="ECO:0000313" key="2">
    <source>
        <dbReference type="EMBL" id="EYC39804.1"/>
    </source>
</evidence>
<evidence type="ECO:0000256" key="1">
    <source>
        <dbReference type="SAM" id="MobiDB-lite"/>
    </source>
</evidence>
<feature type="compositionally biased region" description="Polar residues" evidence="1">
    <location>
        <begin position="40"/>
        <end position="50"/>
    </location>
</feature>
<comment type="caution">
    <text evidence="2">The sequence shown here is derived from an EMBL/GenBank/DDBJ whole genome shotgun (WGS) entry which is preliminary data.</text>
</comment>
<proteinExistence type="predicted"/>
<feature type="region of interest" description="Disordered" evidence="1">
    <location>
        <begin position="24"/>
        <end position="54"/>
    </location>
</feature>
<gene>
    <name evidence="2" type="primary">Acey_s0640.g1013</name>
    <name evidence="2" type="ORF">Y032_0640g1013</name>
</gene>
<sequence length="90" mass="10016">MSCSHTTRQYSAVPNSLCQAGHVRARLPPPATSPKDHAQSVRQSVFSSAATPHGRHFCTHSTRSSVRWYISRWITEYGTADTMTPSTLDR</sequence>
<protein>
    <submittedName>
        <fullName evidence="2">Uncharacterized protein</fullName>
    </submittedName>
</protein>
<organism evidence="2 3">
    <name type="scientific">Ancylostoma ceylanicum</name>
    <dbReference type="NCBI Taxonomy" id="53326"/>
    <lineage>
        <taxon>Eukaryota</taxon>
        <taxon>Metazoa</taxon>
        <taxon>Ecdysozoa</taxon>
        <taxon>Nematoda</taxon>
        <taxon>Chromadorea</taxon>
        <taxon>Rhabditida</taxon>
        <taxon>Rhabditina</taxon>
        <taxon>Rhabditomorpha</taxon>
        <taxon>Strongyloidea</taxon>
        <taxon>Ancylostomatidae</taxon>
        <taxon>Ancylostomatinae</taxon>
        <taxon>Ancylostoma</taxon>
    </lineage>
</organism>
<keyword evidence="3" id="KW-1185">Reference proteome</keyword>